<protein>
    <submittedName>
        <fullName evidence="2">Uncharacterized protein</fullName>
    </submittedName>
</protein>
<organism evidence="2 3">
    <name type="scientific">Ktedonobacter robiniae</name>
    <dbReference type="NCBI Taxonomy" id="2778365"/>
    <lineage>
        <taxon>Bacteria</taxon>
        <taxon>Bacillati</taxon>
        <taxon>Chloroflexota</taxon>
        <taxon>Ktedonobacteria</taxon>
        <taxon>Ktedonobacterales</taxon>
        <taxon>Ktedonobacteraceae</taxon>
        <taxon>Ktedonobacter</taxon>
    </lineage>
</organism>
<name>A0ABQ3ULD1_9CHLR</name>
<dbReference type="RefSeq" id="WP_201370303.1">
    <property type="nucleotide sequence ID" value="NZ_BNJG01000001.1"/>
</dbReference>
<feature type="compositionally biased region" description="Polar residues" evidence="1">
    <location>
        <begin position="89"/>
        <end position="127"/>
    </location>
</feature>
<dbReference type="Proteomes" id="UP000654345">
    <property type="component" value="Unassembled WGS sequence"/>
</dbReference>
<reference evidence="2 3" key="1">
    <citation type="journal article" date="2021" name="Int. J. Syst. Evol. Microbiol.">
        <title>Reticulibacter mediterranei gen. nov., sp. nov., within the new family Reticulibacteraceae fam. nov., and Ktedonospora formicarum gen. nov., sp. nov., Ktedonobacter robiniae sp. nov., Dictyobacter formicarum sp. nov. and Dictyobacter arantiisoli sp. nov., belonging to the class Ktedonobacteria.</title>
        <authorList>
            <person name="Yabe S."/>
            <person name="Zheng Y."/>
            <person name="Wang C.M."/>
            <person name="Sakai Y."/>
            <person name="Abe K."/>
            <person name="Yokota A."/>
            <person name="Donadio S."/>
            <person name="Cavaletti L."/>
            <person name="Monciardini P."/>
        </authorList>
    </citation>
    <scope>NUCLEOTIDE SEQUENCE [LARGE SCALE GENOMIC DNA]</scope>
    <source>
        <strain evidence="2 3">SOSP1-30</strain>
    </source>
</reference>
<evidence type="ECO:0000256" key="1">
    <source>
        <dbReference type="SAM" id="MobiDB-lite"/>
    </source>
</evidence>
<feature type="compositionally biased region" description="Basic and acidic residues" evidence="1">
    <location>
        <begin position="79"/>
        <end position="88"/>
    </location>
</feature>
<gene>
    <name evidence="2" type="ORF">KSB_19510</name>
</gene>
<dbReference type="EMBL" id="BNJG01000001">
    <property type="protein sequence ID" value="GHO53476.1"/>
    <property type="molecule type" value="Genomic_DNA"/>
</dbReference>
<feature type="compositionally biased region" description="Polar residues" evidence="1">
    <location>
        <begin position="1"/>
        <end position="26"/>
    </location>
</feature>
<evidence type="ECO:0000313" key="2">
    <source>
        <dbReference type="EMBL" id="GHO53476.1"/>
    </source>
</evidence>
<feature type="compositionally biased region" description="Gly residues" evidence="1">
    <location>
        <begin position="58"/>
        <end position="76"/>
    </location>
</feature>
<comment type="caution">
    <text evidence="2">The sequence shown here is derived from an EMBL/GenBank/DDBJ whole genome shotgun (WGS) entry which is preliminary data.</text>
</comment>
<accession>A0ABQ3ULD1</accession>
<sequence length="174" mass="18194">MPDYNTPQPGEQQRQEEATQYEQLVASQRKEVAGQTSTGNARDLGTAGGGMIPDSAAGGSGNARGGMGTPEGGATGGRAIEEEQRERGSGTTADNRSGSTAANINAVDQQASQSIGGRTPDQPQTSMGDRDPHTSGGQGTNQNIIDPMTSRAPRHVQDQEEARKAEQKKDTEEQ</sequence>
<evidence type="ECO:0000313" key="3">
    <source>
        <dbReference type="Proteomes" id="UP000654345"/>
    </source>
</evidence>
<feature type="compositionally biased region" description="Basic and acidic residues" evidence="1">
    <location>
        <begin position="155"/>
        <end position="174"/>
    </location>
</feature>
<proteinExistence type="predicted"/>
<feature type="region of interest" description="Disordered" evidence="1">
    <location>
        <begin position="1"/>
        <end position="174"/>
    </location>
</feature>
<keyword evidence="3" id="KW-1185">Reference proteome</keyword>